<dbReference type="Proteomes" id="UP000070054">
    <property type="component" value="Unassembled WGS sequence"/>
</dbReference>
<organism evidence="5 6">
    <name type="scientific">Colletotrichum nymphaeae SA-01</name>
    <dbReference type="NCBI Taxonomy" id="1460502"/>
    <lineage>
        <taxon>Eukaryota</taxon>
        <taxon>Fungi</taxon>
        <taxon>Dikarya</taxon>
        <taxon>Ascomycota</taxon>
        <taxon>Pezizomycotina</taxon>
        <taxon>Sordariomycetes</taxon>
        <taxon>Hypocreomycetidae</taxon>
        <taxon>Glomerellales</taxon>
        <taxon>Glomerellaceae</taxon>
        <taxon>Colletotrichum</taxon>
        <taxon>Colletotrichum acutatum species complex</taxon>
    </lineage>
</organism>
<name>A0A135TEA9_9PEZI</name>
<comment type="caution">
    <text evidence="5">The sequence shown here is derived from an EMBL/GenBank/DDBJ whole genome shotgun (WGS) entry which is preliminary data.</text>
</comment>
<dbReference type="InterPro" id="IPR029063">
    <property type="entry name" value="SAM-dependent_MTases_sf"/>
</dbReference>
<keyword evidence="2" id="KW-0489">Methyltransferase</keyword>
<comment type="similarity">
    <text evidence="1">Belongs to the methyltransferase superfamily.</text>
</comment>
<keyword evidence="6" id="KW-1185">Reference proteome</keyword>
<dbReference type="EMBL" id="JEMN01001145">
    <property type="protein sequence ID" value="KXH46511.1"/>
    <property type="molecule type" value="Genomic_DNA"/>
</dbReference>
<dbReference type="OrthoDB" id="10027013at2759"/>
<dbReference type="PANTHER" id="PTHR44942:SF4">
    <property type="entry name" value="METHYLTRANSFERASE TYPE 11 DOMAIN-CONTAINING PROTEIN"/>
    <property type="match status" value="1"/>
</dbReference>
<evidence type="ECO:0000259" key="4">
    <source>
        <dbReference type="Pfam" id="PF08241"/>
    </source>
</evidence>
<accession>A0A135TEA9</accession>
<dbReference type="Pfam" id="PF08241">
    <property type="entry name" value="Methyltransf_11"/>
    <property type="match status" value="1"/>
</dbReference>
<dbReference type="AlphaFoldDB" id="A0A135TEA9"/>
<dbReference type="PANTHER" id="PTHR44942">
    <property type="entry name" value="METHYLTRANSF_11 DOMAIN-CONTAINING PROTEIN"/>
    <property type="match status" value="1"/>
</dbReference>
<evidence type="ECO:0000256" key="2">
    <source>
        <dbReference type="ARBA" id="ARBA00022603"/>
    </source>
</evidence>
<evidence type="ECO:0000313" key="6">
    <source>
        <dbReference type="Proteomes" id="UP000070054"/>
    </source>
</evidence>
<sequence length="326" mass="36942">MSLPLTAPQLDAGHQPNVAIAKEAKHYVDHRPPYPRSMWNLWTNYHEGPLDAIHDIGSGSGNAAEGLLMHAPSPPKHVVLTEPQAKNIEDCRARFRDRFTGTEFSYRNCRGEDPWEPVVHGDRVDFVMACESLHWTILEPTLYNVAKSLRGNGTFAAVIYGPFPGITNNTSANTAFKAFIGEHAAHLLKQEWMTENWKRAARQMFHGMDSVPLRDEVWKDVKRIEINCGDGWYAKDYQPLDGTADPVGHLGVSERVAIDDSEDWRISASIEWLKQSLESMRFGFTEASWKSPKWKEITEEIGNGPLELKWQVHMILARKRDEALGN</sequence>
<dbReference type="SUPFAM" id="SSF53335">
    <property type="entry name" value="S-adenosyl-L-methionine-dependent methyltransferases"/>
    <property type="match status" value="1"/>
</dbReference>
<dbReference type="InterPro" id="IPR013216">
    <property type="entry name" value="Methyltransf_11"/>
</dbReference>
<keyword evidence="3" id="KW-0808">Transferase</keyword>
<protein>
    <recommendedName>
        <fullName evidence="4">Methyltransferase type 11 domain-containing protein</fullName>
    </recommendedName>
</protein>
<evidence type="ECO:0000256" key="3">
    <source>
        <dbReference type="ARBA" id="ARBA00022679"/>
    </source>
</evidence>
<proteinExistence type="inferred from homology"/>
<reference evidence="5 6" key="1">
    <citation type="submission" date="2014-02" db="EMBL/GenBank/DDBJ databases">
        <title>The genome sequence of Colletotrichum nymphaeae SA-01.</title>
        <authorList>
            <person name="Baroncelli R."/>
            <person name="Thon M.R."/>
        </authorList>
    </citation>
    <scope>NUCLEOTIDE SEQUENCE [LARGE SCALE GENOMIC DNA]</scope>
    <source>
        <strain evidence="5 6">SA-01</strain>
    </source>
</reference>
<evidence type="ECO:0000256" key="1">
    <source>
        <dbReference type="ARBA" id="ARBA00008361"/>
    </source>
</evidence>
<evidence type="ECO:0000313" key="5">
    <source>
        <dbReference type="EMBL" id="KXH46511.1"/>
    </source>
</evidence>
<dbReference type="GO" id="GO:0032259">
    <property type="term" value="P:methylation"/>
    <property type="evidence" value="ECO:0007669"/>
    <property type="project" value="UniProtKB-KW"/>
</dbReference>
<dbReference type="CDD" id="cd02440">
    <property type="entry name" value="AdoMet_MTases"/>
    <property type="match status" value="1"/>
</dbReference>
<dbReference type="Gene3D" id="3.40.50.150">
    <property type="entry name" value="Vaccinia Virus protein VP39"/>
    <property type="match status" value="1"/>
</dbReference>
<gene>
    <name evidence="5" type="ORF">CNYM01_00640</name>
</gene>
<dbReference type="InterPro" id="IPR051052">
    <property type="entry name" value="Diverse_substrate_MTase"/>
</dbReference>
<feature type="domain" description="Methyltransferase type 11" evidence="4">
    <location>
        <begin position="55"/>
        <end position="156"/>
    </location>
</feature>
<dbReference type="GO" id="GO:0008757">
    <property type="term" value="F:S-adenosylmethionine-dependent methyltransferase activity"/>
    <property type="evidence" value="ECO:0007669"/>
    <property type="project" value="InterPro"/>
</dbReference>